<name>A0A0E0L7L2_ORYPU</name>
<protein>
    <submittedName>
        <fullName evidence="2">Uncharacterized protein</fullName>
    </submittedName>
</protein>
<reference evidence="2" key="1">
    <citation type="submission" date="2015-04" db="UniProtKB">
        <authorList>
            <consortium name="EnsemblPlants"/>
        </authorList>
    </citation>
    <scope>IDENTIFICATION</scope>
</reference>
<dbReference type="EnsemblPlants" id="OPUNC06G02490.1">
    <property type="protein sequence ID" value="OPUNC06G02490.1"/>
    <property type="gene ID" value="OPUNC06G02490"/>
</dbReference>
<dbReference type="Proteomes" id="UP000026962">
    <property type="component" value="Chromosome 6"/>
</dbReference>
<dbReference type="AlphaFoldDB" id="A0A0E0L7L2"/>
<keyword evidence="3" id="KW-1185">Reference proteome</keyword>
<dbReference type="HOGENOM" id="CLU_2296290_0_0_1"/>
<feature type="region of interest" description="Disordered" evidence="1">
    <location>
        <begin position="73"/>
        <end position="101"/>
    </location>
</feature>
<evidence type="ECO:0000256" key="1">
    <source>
        <dbReference type="SAM" id="MobiDB-lite"/>
    </source>
</evidence>
<evidence type="ECO:0000313" key="3">
    <source>
        <dbReference type="Proteomes" id="UP000026962"/>
    </source>
</evidence>
<sequence length="101" mass="11382">MNLNLIKDGEDAGSKDGEMRGIKQECHPTRTCGSQNYHALSYAARSSWERERRAVSSGDDDKLALDEVPYDYGKERNGRKTRNIVENPPKHLGHPTAIRVD</sequence>
<proteinExistence type="predicted"/>
<evidence type="ECO:0000313" key="2">
    <source>
        <dbReference type="EnsemblPlants" id="OPUNC06G02490.1"/>
    </source>
</evidence>
<accession>A0A0E0L7L2</accession>
<organism evidence="2">
    <name type="scientific">Oryza punctata</name>
    <name type="common">Red rice</name>
    <dbReference type="NCBI Taxonomy" id="4537"/>
    <lineage>
        <taxon>Eukaryota</taxon>
        <taxon>Viridiplantae</taxon>
        <taxon>Streptophyta</taxon>
        <taxon>Embryophyta</taxon>
        <taxon>Tracheophyta</taxon>
        <taxon>Spermatophyta</taxon>
        <taxon>Magnoliopsida</taxon>
        <taxon>Liliopsida</taxon>
        <taxon>Poales</taxon>
        <taxon>Poaceae</taxon>
        <taxon>BOP clade</taxon>
        <taxon>Oryzoideae</taxon>
        <taxon>Oryzeae</taxon>
        <taxon>Oryzinae</taxon>
        <taxon>Oryza</taxon>
    </lineage>
</organism>
<reference evidence="2" key="2">
    <citation type="submission" date="2018-05" db="EMBL/GenBank/DDBJ databases">
        <title>OpunRS2 (Oryza punctata Reference Sequence Version 2).</title>
        <authorList>
            <person name="Zhang J."/>
            <person name="Kudrna D."/>
            <person name="Lee S."/>
            <person name="Talag J."/>
            <person name="Welchert J."/>
            <person name="Wing R.A."/>
        </authorList>
    </citation>
    <scope>NUCLEOTIDE SEQUENCE [LARGE SCALE GENOMIC DNA]</scope>
</reference>
<dbReference type="Gramene" id="OPUNC06G02490.1">
    <property type="protein sequence ID" value="OPUNC06G02490.1"/>
    <property type="gene ID" value="OPUNC06G02490"/>
</dbReference>